<dbReference type="Proteomes" id="UP000824469">
    <property type="component" value="Unassembled WGS sequence"/>
</dbReference>
<comment type="caution">
    <text evidence="1">The sequence shown here is derived from an EMBL/GenBank/DDBJ whole genome shotgun (WGS) entry which is preliminary data.</text>
</comment>
<proteinExistence type="predicted"/>
<dbReference type="EMBL" id="JAHRHJ020000006">
    <property type="protein sequence ID" value="KAH9311762.1"/>
    <property type="molecule type" value="Genomic_DNA"/>
</dbReference>
<accession>A0AA38FV98</accession>
<evidence type="ECO:0000313" key="1">
    <source>
        <dbReference type="EMBL" id="KAH9311762.1"/>
    </source>
</evidence>
<reference evidence="1 2" key="1">
    <citation type="journal article" date="2021" name="Nat. Plants">
        <title>The Taxus genome provides insights into paclitaxel biosynthesis.</title>
        <authorList>
            <person name="Xiong X."/>
            <person name="Gou J."/>
            <person name="Liao Q."/>
            <person name="Li Y."/>
            <person name="Zhou Q."/>
            <person name="Bi G."/>
            <person name="Li C."/>
            <person name="Du R."/>
            <person name="Wang X."/>
            <person name="Sun T."/>
            <person name="Guo L."/>
            <person name="Liang H."/>
            <person name="Lu P."/>
            <person name="Wu Y."/>
            <person name="Zhang Z."/>
            <person name="Ro D.K."/>
            <person name="Shang Y."/>
            <person name="Huang S."/>
            <person name="Yan J."/>
        </authorList>
    </citation>
    <scope>NUCLEOTIDE SEQUENCE [LARGE SCALE GENOMIC DNA]</scope>
    <source>
        <strain evidence="1">Ta-2019</strain>
    </source>
</reference>
<sequence length="83" mass="9782">YAYDDKNKMEDDGLLEKTQRIEAGMVQTQAMTQMKAFKIGCRAPCPWEGPFPRHYSSQEKLDFMVEMMPQIIQWIEGIETYEK</sequence>
<organism evidence="1 2">
    <name type="scientific">Taxus chinensis</name>
    <name type="common">Chinese yew</name>
    <name type="synonym">Taxus wallichiana var. chinensis</name>
    <dbReference type="NCBI Taxonomy" id="29808"/>
    <lineage>
        <taxon>Eukaryota</taxon>
        <taxon>Viridiplantae</taxon>
        <taxon>Streptophyta</taxon>
        <taxon>Embryophyta</taxon>
        <taxon>Tracheophyta</taxon>
        <taxon>Spermatophyta</taxon>
        <taxon>Pinopsida</taxon>
        <taxon>Pinidae</taxon>
        <taxon>Conifers II</taxon>
        <taxon>Cupressales</taxon>
        <taxon>Taxaceae</taxon>
        <taxon>Taxus</taxon>
    </lineage>
</organism>
<dbReference type="AlphaFoldDB" id="A0AA38FV98"/>
<name>A0AA38FV98_TAXCH</name>
<evidence type="ECO:0000313" key="2">
    <source>
        <dbReference type="Proteomes" id="UP000824469"/>
    </source>
</evidence>
<protein>
    <submittedName>
        <fullName evidence="1">Uncharacterized protein</fullName>
    </submittedName>
</protein>
<gene>
    <name evidence="1" type="ORF">KI387_026797</name>
</gene>
<keyword evidence="2" id="KW-1185">Reference proteome</keyword>
<feature type="non-terminal residue" evidence="1">
    <location>
        <position position="83"/>
    </location>
</feature>
<feature type="non-terminal residue" evidence="1">
    <location>
        <position position="1"/>
    </location>
</feature>